<dbReference type="PANTHER" id="PTHR46696">
    <property type="entry name" value="P450, PUTATIVE (EUROFUNG)-RELATED"/>
    <property type="match status" value="1"/>
</dbReference>
<evidence type="ECO:0000256" key="1">
    <source>
        <dbReference type="ARBA" id="ARBA00010617"/>
    </source>
</evidence>
<gene>
    <name evidence="7" type="ORF">UFOPK1493_00916</name>
</gene>
<evidence type="ECO:0000256" key="4">
    <source>
        <dbReference type="ARBA" id="ARBA00023002"/>
    </source>
</evidence>
<keyword evidence="4" id="KW-0560">Oxidoreductase</keyword>
<dbReference type="InterPro" id="IPR002397">
    <property type="entry name" value="Cyt_P450_B"/>
</dbReference>
<organism evidence="7">
    <name type="scientific">freshwater metagenome</name>
    <dbReference type="NCBI Taxonomy" id="449393"/>
    <lineage>
        <taxon>unclassified sequences</taxon>
        <taxon>metagenomes</taxon>
        <taxon>ecological metagenomes</taxon>
    </lineage>
</organism>
<dbReference type="Pfam" id="PF00067">
    <property type="entry name" value="p450"/>
    <property type="match status" value="1"/>
</dbReference>
<keyword evidence="6" id="KW-0503">Monooxygenase</keyword>
<dbReference type="PRINTS" id="PR00359">
    <property type="entry name" value="BP450"/>
</dbReference>
<name>A0A6J6CD03_9ZZZZ</name>
<dbReference type="PRINTS" id="PR00385">
    <property type="entry name" value="P450"/>
</dbReference>
<keyword evidence="3" id="KW-0479">Metal-binding</keyword>
<accession>A0A6J6CD03</accession>
<evidence type="ECO:0000256" key="3">
    <source>
        <dbReference type="ARBA" id="ARBA00022723"/>
    </source>
</evidence>
<dbReference type="InterPro" id="IPR036396">
    <property type="entry name" value="Cyt_P450_sf"/>
</dbReference>
<dbReference type="InterPro" id="IPR017972">
    <property type="entry name" value="Cyt_P450_CS"/>
</dbReference>
<reference evidence="7" key="1">
    <citation type="submission" date="2020-05" db="EMBL/GenBank/DDBJ databases">
        <authorList>
            <person name="Chiriac C."/>
            <person name="Salcher M."/>
            <person name="Ghai R."/>
            <person name="Kavagutti S V."/>
        </authorList>
    </citation>
    <scope>NUCLEOTIDE SEQUENCE</scope>
</reference>
<dbReference type="InterPro" id="IPR001128">
    <property type="entry name" value="Cyt_P450"/>
</dbReference>
<dbReference type="GO" id="GO:0020037">
    <property type="term" value="F:heme binding"/>
    <property type="evidence" value="ECO:0007669"/>
    <property type="project" value="InterPro"/>
</dbReference>
<dbReference type="GO" id="GO:0005506">
    <property type="term" value="F:iron ion binding"/>
    <property type="evidence" value="ECO:0007669"/>
    <property type="project" value="InterPro"/>
</dbReference>
<evidence type="ECO:0000256" key="5">
    <source>
        <dbReference type="ARBA" id="ARBA00023004"/>
    </source>
</evidence>
<proteinExistence type="inferred from homology"/>
<keyword evidence="2" id="KW-0349">Heme</keyword>
<evidence type="ECO:0000256" key="6">
    <source>
        <dbReference type="ARBA" id="ARBA00023033"/>
    </source>
</evidence>
<dbReference type="GO" id="GO:0004497">
    <property type="term" value="F:monooxygenase activity"/>
    <property type="evidence" value="ECO:0007669"/>
    <property type="project" value="UniProtKB-KW"/>
</dbReference>
<dbReference type="SUPFAM" id="SSF48264">
    <property type="entry name" value="Cytochrome P450"/>
    <property type="match status" value="1"/>
</dbReference>
<dbReference type="FunFam" id="1.10.630.10:FF:000018">
    <property type="entry name" value="Cytochrome P450 monooxygenase"/>
    <property type="match status" value="1"/>
</dbReference>
<comment type="similarity">
    <text evidence="1">Belongs to the cytochrome P450 family.</text>
</comment>
<protein>
    <submittedName>
        <fullName evidence="7">Unannotated protein</fullName>
    </submittedName>
</protein>
<evidence type="ECO:0000313" key="7">
    <source>
        <dbReference type="EMBL" id="CAB4549171.1"/>
    </source>
</evidence>
<dbReference type="PANTHER" id="PTHR46696:SF6">
    <property type="entry name" value="P450, PUTATIVE (EUROFUNG)-RELATED"/>
    <property type="match status" value="1"/>
</dbReference>
<dbReference type="Gene3D" id="1.10.630.10">
    <property type="entry name" value="Cytochrome P450"/>
    <property type="match status" value="1"/>
</dbReference>
<keyword evidence="5" id="KW-0408">Iron</keyword>
<dbReference type="EMBL" id="CAEZSR010000022">
    <property type="protein sequence ID" value="CAB4549171.1"/>
    <property type="molecule type" value="Genomic_DNA"/>
</dbReference>
<sequence length="396" mass="44457">MTSSGDATDPSTATDAHRPRYDFDFHGPALDTIFDDYERMHRECPVSWSDHYGGFWSLVRADDVHAAEHDWDTFSVAPSMILPSFGTDRPLIPLDIDPPALTPYRQLLLPFFTPQRMDGLIPRTRELARQLLDQVEGQEVFDAAPYCRMLPSMVFSEYCGFPVEDADRFDQWVDDIVFARTDDETVARQAAADVYDYFRALIALRRREPGDDVISGLLAAEVQGRPLDDEEMLDICYLLFVAGLETTAGTIRAGLWFLAQHPDDLAALAADPARIPAAAEEFLRALSPVQAMARTLRRDTEIGGVPMRAGERVVVVFGAANRDPDRFECPHEIRLDRAHNPHMAFGAGAHRCLGSNLARREVNVALEEMIRRHPRFELAEPAPWHGIGPLLLRPLP</sequence>
<dbReference type="AlphaFoldDB" id="A0A6J6CD03"/>
<evidence type="ECO:0000256" key="2">
    <source>
        <dbReference type="ARBA" id="ARBA00022617"/>
    </source>
</evidence>
<dbReference type="GO" id="GO:0016705">
    <property type="term" value="F:oxidoreductase activity, acting on paired donors, with incorporation or reduction of molecular oxygen"/>
    <property type="evidence" value="ECO:0007669"/>
    <property type="project" value="InterPro"/>
</dbReference>
<dbReference type="PROSITE" id="PS00086">
    <property type="entry name" value="CYTOCHROME_P450"/>
    <property type="match status" value="1"/>
</dbReference>